<keyword evidence="2" id="KW-0479">Metal-binding</keyword>
<feature type="binding site" evidence="2">
    <location>
        <position position="28"/>
    </location>
    <ligand>
        <name>Mg(2+)</name>
        <dbReference type="ChEBI" id="CHEBI:18420"/>
        <label>3</label>
    </ligand>
</feature>
<dbReference type="EC" id="2.7.4.16" evidence="2"/>
<dbReference type="Proteomes" id="UP000199415">
    <property type="component" value="Unassembled WGS sequence"/>
</dbReference>
<dbReference type="RefSeq" id="WP_245659446.1">
    <property type="nucleotide sequence ID" value="NZ_FNCE01000002.1"/>
</dbReference>
<keyword evidence="1 2" id="KW-0784">Thiamine biosynthesis</keyword>
<dbReference type="InterPro" id="IPR036676">
    <property type="entry name" value="PurM-like_C_sf"/>
</dbReference>
<evidence type="ECO:0000256" key="2">
    <source>
        <dbReference type="HAMAP-Rule" id="MF_02128"/>
    </source>
</evidence>
<keyword evidence="2" id="KW-0808">Transferase</keyword>
<dbReference type="NCBIfam" id="TIGR01379">
    <property type="entry name" value="thiL"/>
    <property type="match status" value="1"/>
</dbReference>
<feature type="binding site" evidence="2">
    <location>
        <position position="73"/>
    </location>
    <ligand>
        <name>Mg(2+)</name>
        <dbReference type="ChEBI" id="CHEBI:18420"/>
        <label>2</label>
    </ligand>
</feature>
<dbReference type="HAMAP" id="MF_02128">
    <property type="entry name" value="TMP_kinase"/>
    <property type="match status" value="1"/>
</dbReference>
<feature type="domain" description="PurM-like N-terminal" evidence="3">
    <location>
        <begin position="27"/>
        <end position="139"/>
    </location>
</feature>
<comment type="similarity">
    <text evidence="2">Belongs to the thiamine-monophosphate kinase family.</text>
</comment>
<dbReference type="SUPFAM" id="SSF55326">
    <property type="entry name" value="PurM N-terminal domain-like"/>
    <property type="match status" value="1"/>
</dbReference>
<dbReference type="GO" id="GO:0009229">
    <property type="term" value="P:thiamine diphosphate biosynthetic process"/>
    <property type="evidence" value="ECO:0007669"/>
    <property type="project" value="UniProtKB-UniRule"/>
</dbReference>
<protein>
    <recommendedName>
        <fullName evidence="2">Thiamine-monophosphate kinase</fullName>
        <shortName evidence="2">TMP kinase</shortName>
        <shortName evidence="2">Thiamine-phosphate kinase</shortName>
        <ecNumber evidence="2">2.7.4.16</ecNumber>
    </recommendedName>
</protein>
<organism evidence="5 6">
    <name type="scientific">Limimonas halophila</name>
    <dbReference type="NCBI Taxonomy" id="1082479"/>
    <lineage>
        <taxon>Bacteria</taxon>
        <taxon>Pseudomonadati</taxon>
        <taxon>Pseudomonadota</taxon>
        <taxon>Alphaproteobacteria</taxon>
        <taxon>Rhodospirillales</taxon>
        <taxon>Rhodovibrionaceae</taxon>
        <taxon>Limimonas</taxon>
    </lineage>
</organism>
<dbReference type="GO" id="GO:0005524">
    <property type="term" value="F:ATP binding"/>
    <property type="evidence" value="ECO:0007669"/>
    <property type="project" value="UniProtKB-UniRule"/>
</dbReference>
<dbReference type="InterPro" id="IPR036921">
    <property type="entry name" value="PurM-like_N_sf"/>
</dbReference>
<dbReference type="AlphaFoldDB" id="A0A1G7NVV2"/>
<name>A0A1G7NVV2_9PROT</name>
<evidence type="ECO:0000259" key="4">
    <source>
        <dbReference type="Pfam" id="PF02769"/>
    </source>
</evidence>
<sequence length="325" mass="33996">MWDEFDLIATHFAPLARDSDAALGLRDDAALLTPPTDGDLALTLDTITSGVHYLPDDPPDRIAQKLVRVNLSDLAAMGARPLGYLLSTAFARELDGAWVARFAEGLGRDQETYGIELLGGDTTAMPGPSCLTLIAVGAVPRASALRRSGARVGDWVYVSGTIGDAALGLRACRGELSGDGADLAVLCDRYRLPQPRVALGRALREQGLATAAVDVSDGLVADLGHLATASGVGIVMDAEHVPLSSASRRVLDTGMATLAALFTGGDDYELAFTASPEHDSEVRAAAEAAGVTIARIGAVTDGQDVEMRDRAGQRLSVDGMGWRHH</sequence>
<feature type="binding site" evidence="2">
    <location>
        <position position="73"/>
    </location>
    <ligand>
        <name>Mg(2+)</name>
        <dbReference type="ChEBI" id="CHEBI:18420"/>
        <label>4</label>
    </ligand>
</feature>
<keyword evidence="2" id="KW-0067">ATP-binding</keyword>
<feature type="binding site" evidence="2">
    <location>
        <position position="52"/>
    </location>
    <ligand>
        <name>substrate</name>
    </ligand>
</feature>
<dbReference type="Pfam" id="PF00586">
    <property type="entry name" value="AIRS"/>
    <property type="match status" value="1"/>
</dbReference>
<comment type="function">
    <text evidence="2">Catalyzes the ATP-dependent phosphorylation of thiamine-monophosphate (TMP) to form thiamine-pyrophosphate (TPP), the active form of vitamin B1.</text>
</comment>
<feature type="binding site" evidence="2">
    <location>
        <position position="266"/>
    </location>
    <ligand>
        <name>substrate</name>
    </ligand>
</feature>
<keyword evidence="2" id="KW-0460">Magnesium</keyword>
<feature type="binding site" evidence="2">
    <location>
        <position position="43"/>
    </location>
    <ligand>
        <name>Mg(2+)</name>
        <dbReference type="ChEBI" id="CHEBI:18420"/>
        <label>4</label>
    </ligand>
</feature>
<gene>
    <name evidence="2" type="primary">thiL</name>
    <name evidence="5" type="ORF">SAMN05216241_102328</name>
</gene>
<dbReference type="SUPFAM" id="SSF56042">
    <property type="entry name" value="PurM C-terminal domain-like"/>
    <property type="match status" value="1"/>
</dbReference>
<proteinExistence type="inferred from homology"/>
<keyword evidence="2 5" id="KW-0418">Kinase</keyword>
<feature type="domain" description="PurM-like C-terminal" evidence="4">
    <location>
        <begin position="151"/>
        <end position="308"/>
    </location>
</feature>
<dbReference type="UniPathway" id="UPA00060">
    <property type="reaction ID" value="UER00142"/>
</dbReference>
<feature type="binding site" evidence="2">
    <location>
        <position position="214"/>
    </location>
    <ligand>
        <name>Mg(2+)</name>
        <dbReference type="ChEBI" id="CHEBI:18420"/>
        <label>3</label>
    </ligand>
</feature>
<evidence type="ECO:0000313" key="6">
    <source>
        <dbReference type="Proteomes" id="UP000199415"/>
    </source>
</evidence>
<reference evidence="5 6" key="1">
    <citation type="submission" date="2016-10" db="EMBL/GenBank/DDBJ databases">
        <authorList>
            <person name="de Groot N.N."/>
        </authorList>
    </citation>
    <scope>NUCLEOTIDE SEQUENCE [LARGE SCALE GENOMIC DNA]</scope>
    <source>
        <strain evidence="5 6">DSM 25584</strain>
    </source>
</reference>
<feature type="binding site" evidence="2">
    <location>
        <begin position="120"/>
        <end position="121"/>
    </location>
    <ligand>
        <name>ATP</name>
        <dbReference type="ChEBI" id="CHEBI:30616"/>
    </ligand>
</feature>
<feature type="binding site" evidence="2">
    <location>
        <position position="28"/>
    </location>
    <ligand>
        <name>Mg(2+)</name>
        <dbReference type="ChEBI" id="CHEBI:18420"/>
        <label>4</label>
    </ligand>
</feature>
<feature type="binding site" evidence="2">
    <location>
        <position position="45"/>
    </location>
    <ligand>
        <name>Mg(2+)</name>
        <dbReference type="ChEBI" id="CHEBI:18420"/>
        <label>2</label>
    </ligand>
</feature>
<feature type="binding site" evidence="2">
    <location>
        <position position="121"/>
    </location>
    <ligand>
        <name>Mg(2+)</name>
        <dbReference type="ChEBI" id="CHEBI:18420"/>
        <label>1</label>
    </ligand>
</feature>
<keyword evidence="6" id="KW-1185">Reference proteome</keyword>
<dbReference type="Pfam" id="PF02769">
    <property type="entry name" value="AIRS_C"/>
    <property type="match status" value="1"/>
</dbReference>
<dbReference type="EMBL" id="FNCE01000002">
    <property type="protein sequence ID" value="SDF78017.1"/>
    <property type="molecule type" value="Genomic_DNA"/>
</dbReference>
<comment type="caution">
    <text evidence="2">Lacks conserved residue(s) required for the propagation of feature annotation.</text>
</comment>
<dbReference type="GO" id="GO:0009228">
    <property type="term" value="P:thiamine biosynthetic process"/>
    <property type="evidence" value="ECO:0007669"/>
    <property type="project" value="UniProtKB-KW"/>
</dbReference>
<evidence type="ECO:0000313" key="5">
    <source>
        <dbReference type="EMBL" id="SDF78017.1"/>
    </source>
</evidence>
<dbReference type="PANTHER" id="PTHR30270:SF0">
    <property type="entry name" value="THIAMINE-MONOPHOSPHATE KINASE"/>
    <property type="match status" value="1"/>
</dbReference>
<comment type="catalytic activity">
    <reaction evidence="2">
        <text>thiamine phosphate + ATP = thiamine diphosphate + ADP</text>
        <dbReference type="Rhea" id="RHEA:15913"/>
        <dbReference type="ChEBI" id="CHEBI:30616"/>
        <dbReference type="ChEBI" id="CHEBI:37575"/>
        <dbReference type="ChEBI" id="CHEBI:58937"/>
        <dbReference type="ChEBI" id="CHEBI:456216"/>
        <dbReference type="EC" id="2.7.4.16"/>
    </reaction>
</comment>
<dbReference type="InterPro" id="IPR006283">
    <property type="entry name" value="ThiL-like"/>
</dbReference>
<comment type="miscellaneous">
    <text evidence="2">Reaction mechanism of ThiL seems to utilize a direct, inline transfer of the gamma-phosphate of ATP to TMP rather than a phosphorylated enzyme intermediate.</text>
</comment>
<dbReference type="GO" id="GO:0009030">
    <property type="term" value="F:thiamine-phosphate kinase activity"/>
    <property type="evidence" value="ECO:0007669"/>
    <property type="project" value="UniProtKB-UniRule"/>
</dbReference>
<dbReference type="STRING" id="1082479.SAMN05216241_102328"/>
<dbReference type="GO" id="GO:0000287">
    <property type="term" value="F:magnesium ion binding"/>
    <property type="evidence" value="ECO:0007669"/>
    <property type="project" value="UniProtKB-UniRule"/>
</dbReference>
<dbReference type="InterPro" id="IPR010918">
    <property type="entry name" value="PurM-like_C_dom"/>
</dbReference>
<accession>A0A1G7NVV2</accession>
<evidence type="ECO:0000259" key="3">
    <source>
        <dbReference type="Pfam" id="PF00586"/>
    </source>
</evidence>
<keyword evidence="2" id="KW-0547">Nucleotide-binding</keyword>
<dbReference type="PIRSF" id="PIRSF005303">
    <property type="entry name" value="Thiam_monoph_kin"/>
    <property type="match status" value="1"/>
</dbReference>
<feature type="binding site" evidence="2">
    <location>
        <position position="147"/>
    </location>
    <ligand>
        <name>ATP</name>
        <dbReference type="ChEBI" id="CHEBI:30616"/>
    </ligand>
</feature>
<comment type="pathway">
    <text evidence="2">Cofactor biosynthesis; thiamine diphosphate biosynthesis; thiamine diphosphate from thiamine phosphate: step 1/1.</text>
</comment>
<feature type="binding site" evidence="2">
    <location>
        <position position="322"/>
    </location>
    <ligand>
        <name>substrate</name>
    </ligand>
</feature>
<evidence type="ECO:0000256" key="1">
    <source>
        <dbReference type="ARBA" id="ARBA00022977"/>
    </source>
</evidence>
<feature type="binding site" evidence="2">
    <location>
        <position position="217"/>
    </location>
    <ligand>
        <name>Mg(2+)</name>
        <dbReference type="ChEBI" id="CHEBI:18420"/>
        <label>5</label>
    </ligand>
</feature>
<dbReference type="Gene3D" id="3.90.650.10">
    <property type="entry name" value="PurM-like C-terminal domain"/>
    <property type="match status" value="1"/>
</dbReference>
<feature type="binding site" evidence="2">
    <location>
        <position position="73"/>
    </location>
    <ligand>
        <name>Mg(2+)</name>
        <dbReference type="ChEBI" id="CHEBI:18420"/>
        <label>3</label>
    </ligand>
</feature>
<dbReference type="InterPro" id="IPR016188">
    <property type="entry name" value="PurM-like_N"/>
</dbReference>
<dbReference type="Gene3D" id="3.30.1330.10">
    <property type="entry name" value="PurM-like, N-terminal domain"/>
    <property type="match status" value="1"/>
</dbReference>
<feature type="binding site" evidence="2">
    <location>
        <position position="45"/>
    </location>
    <ligand>
        <name>Mg(2+)</name>
        <dbReference type="ChEBI" id="CHEBI:18420"/>
        <label>1</label>
    </ligand>
</feature>
<dbReference type="PANTHER" id="PTHR30270">
    <property type="entry name" value="THIAMINE-MONOPHOSPHATE KINASE"/>
    <property type="match status" value="1"/>
</dbReference>
<feature type="binding site" evidence="2">
    <location>
        <position position="216"/>
    </location>
    <ligand>
        <name>ATP</name>
        <dbReference type="ChEBI" id="CHEBI:30616"/>
    </ligand>
</feature>
<dbReference type="CDD" id="cd02194">
    <property type="entry name" value="ThiL"/>
    <property type="match status" value="1"/>
</dbReference>